<dbReference type="InterPro" id="IPR047057">
    <property type="entry name" value="MerR_fam"/>
</dbReference>
<protein>
    <recommendedName>
        <fullName evidence="5">HTH merR-type domain-containing protein</fullName>
    </recommendedName>
</protein>
<dbReference type="SMART" id="SM00422">
    <property type="entry name" value="HTH_MERR"/>
    <property type="match status" value="1"/>
</dbReference>
<proteinExistence type="predicted"/>
<keyword evidence="2" id="KW-0805">Transcription regulation</keyword>
<dbReference type="GO" id="GO:0003677">
    <property type="term" value="F:DNA binding"/>
    <property type="evidence" value="ECO:0007669"/>
    <property type="project" value="UniProtKB-KW"/>
</dbReference>
<keyword evidence="4" id="KW-0804">Transcription</keyword>
<dbReference type="Pfam" id="PF13411">
    <property type="entry name" value="MerR_1"/>
    <property type="match status" value="1"/>
</dbReference>
<gene>
    <name evidence="6" type="ORF">IV56_GL000837</name>
</gene>
<keyword evidence="7" id="KW-1185">Reference proteome</keyword>
<evidence type="ECO:0000256" key="4">
    <source>
        <dbReference type="ARBA" id="ARBA00023163"/>
    </source>
</evidence>
<dbReference type="Gene3D" id="1.10.1660.10">
    <property type="match status" value="1"/>
</dbReference>
<dbReference type="PROSITE" id="PS50937">
    <property type="entry name" value="HTH_MERR_2"/>
    <property type="match status" value="1"/>
</dbReference>
<comment type="caution">
    <text evidence="6">The sequence shown here is derived from an EMBL/GenBank/DDBJ whole genome shotgun (WGS) entry which is preliminary data.</text>
</comment>
<dbReference type="Proteomes" id="UP000050969">
    <property type="component" value="Unassembled WGS sequence"/>
</dbReference>
<evidence type="ECO:0000259" key="5">
    <source>
        <dbReference type="PROSITE" id="PS50937"/>
    </source>
</evidence>
<evidence type="ECO:0000313" key="7">
    <source>
        <dbReference type="Proteomes" id="UP000050969"/>
    </source>
</evidence>
<name>A0A0R2N2E4_9LACO</name>
<sequence>MTEIRDLRKRAVLPIGTVIQLTELSARQIRYYEAQGLIQPERTPGNHRLYALRDVEDLLSIKEQLDSGLTLAEVKRFRDKQQQQNSDAEVRQMLRAELMNQSRFNQPPRVKQGF</sequence>
<dbReference type="AlphaFoldDB" id="A0A0R2N2E4"/>
<dbReference type="RefSeq" id="WP_056991893.1">
    <property type="nucleotide sequence ID" value="NZ_JQCE01000004.1"/>
</dbReference>
<feature type="domain" description="HTH merR-type" evidence="5">
    <location>
        <begin position="12"/>
        <end position="80"/>
    </location>
</feature>
<evidence type="ECO:0000256" key="3">
    <source>
        <dbReference type="ARBA" id="ARBA00023125"/>
    </source>
</evidence>
<dbReference type="STRING" id="1293598.IV56_GL000837"/>
<evidence type="ECO:0000256" key="2">
    <source>
        <dbReference type="ARBA" id="ARBA00023015"/>
    </source>
</evidence>
<dbReference type="EMBL" id="JQCE01000004">
    <property type="protein sequence ID" value="KRO18560.1"/>
    <property type="molecule type" value="Genomic_DNA"/>
</dbReference>
<dbReference type="PATRIC" id="fig|1293598.4.peg.885"/>
<organism evidence="6 7">
    <name type="scientific">Lacticaseibacillus saniviri JCM 17471 = DSM 24301</name>
    <dbReference type="NCBI Taxonomy" id="1293598"/>
    <lineage>
        <taxon>Bacteria</taxon>
        <taxon>Bacillati</taxon>
        <taxon>Bacillota</taxon>
        <taxon>Bacilli</taxon>
        <taxon>Lactobacillales</taxon>
        <taxon>Lactobacillaceae</taxon>
        <taxon>Lacticaseibacillus</taxon>
    </lineage>
</organism>
<keyword evidence="1" id="KW-0678">Repressor</keyword>
<dbReference type="SUPFAM" id="SSF46955">
    <property type="entry name" value="Putative DNA-binding domain"/>
    <property type="match status" value="1"/>
</dbReference>
<dbReference type="InterPro" id="IPR009061">
    <property type="entry name" value="DNA-bd_dom_put_sf"/>
</dbReference>
<reference evidence="6 7" key="1">
    <citation type="journal article" date="2015" name="Genome Announc.">
        <title>Expanding the biotechnology potential of lactobacilli through comparative genomics of 213 strains and associated genera.</title>
        <authorList>
            <person name="Sun Z."/>
            <person name="Harris H.M."/>
            <person name="McCann A."/>
            <person name="Guo C."/>
            <person name="Argimon S."/>
            <person name="Zhang W."/>
            <person name="Yang X."/>
            <person name="Jeffery I.B."/>
            <person name="Cooney J.C."/>
            <person name="Kagawa T.F."/>
            <person name="Liu W."/>
            <person name="Song Y."/>
            <person name="Salvetti E."/>
            <person name="Wrobel A."/>
            <person name="Rasinkangas P."/>
            <person name="Parkhill J."/>
            <person name="Rea M.C."/>
            <person name="O'Sullivan O."/>
            <person name="Ritari J."/>
            <person name="Douillard F.P."/>
            <person name="Paul Ross R."/>
            <person name="Yang R."/>
            <person name="Briner A.E."/>
            <person name="Felis G.E."/>
            <person name="de Vos W.M."/>
            <person name="Barrangou R."/>
            <person name="Klaenhammer T.R."/>
            <person name="Caufield P.W."/>
            <person name="Cui Y."/>
            <person name="Zhang H."/>
            <person name="O'Toole P.W."/>
        </authorList>
    </citation>
    <scope>NUCLEOTIDE SEQUENCE [LARGE SCALE GENOMIC DNA]</scope>
    <source>
        <strain evidence="6 7">DSM 24301</strain>
    </source>
</reference>
<dbReference type="PANTHER" id="PTHR30204:SF65">
    <property type="entry name" value="HTH-TYPE TRANSCRIPTIONAL REGULATOR TNRA"/>
    <property type="match status" value="1"/>
</dbReference>
<dbReference type="InterPro" id="IPR000551">
    <property type="entry name" value="MerR-type_HTH_dom"/>
</dbReference>
<evidence type="ECO:0000256" key="1">
    <source>
        <dbReference type="ARBA" id="ARBA00022491"/>
    </source>
</evidence>
<dbReference type="GO" id="GO:0003700">
    <property type="term" value="F:DNA-binding transcription factor activity"/>
    <property type="evidence" value="ECO:0007669"/>
    <property type="project" value="InterPro"/>
</dbReference>
<accession>A0A0R2N2E4</accession>
<keyword evidence="3" id="KW-0238">DNA-binding</keyword>
<dbReference type="PANTHER" id="PTHR30204">
    <property type="entry name" value="REDOX-CYCLING DRUG-SENSING TRANSCRIPTIONAL ACTIVATOR SOXR"/>
    <property type="match status" value="1"/>
</dbReference>
<evidence type="ECO:0000313" key="6">
    <source>
        <dbReference type="EMBL" id="KRO18560.1"/>
    </source>
</evidence>